<dbReference type="SUPFAM" id="SSF52151">
    <property type="entry name" value="FabD/lysophospholipase-like"/>
    <property type="match status" value="1"/>
</dbReference>
<dbReference type="STRING" id="933852.A0A0C3BFR5"/>
<dbReference type="HOGENOM" id="CLU_000288_144_2_1"/>
<dbReference type="InterPro" id="IPR016035">
    <property type="entry name" value="Acyl_Trfase/lysoPLipase"/>
</dbReference>
<reference evidence="4" key="2">
    <citation type="submission" date="2015-01" db="EMBL/GenBank/DDBJ databases">
        <title>Evolutionary Origins and Diversification of the Mycorrhizal Mutualists.</title>
        <authorList>
            <consortium name="DOE Joint Genome Institute"/>
            <consortium name="Mycorrhizal Genomics Consortium"/>
            <person name="Kohler A."/>
            <person name="Kuo A."/>
            <person name="Nagy L.G."/>
            <person name="Floudas D."/>
            <person name="Copeland A."/>
            <person name="Barry K.W."/>
            <person name="Cichocki N."/>
            <person name="Veneault-Fourrey C."/>
            <person name="LaButti K."/>
            <person name="Lindquist E.A."/>
            <person name="Lipzen A."/>
            <person name="Lundell T."/>
            <person name="Morin E."/>
            <person name="Murat C."/>
            <person name="Riley R."/>
            <person name="Ohm R."/>
            <person name="Sun H."/>
            <person name="Tunlid A."/>
            <person name="Henrissat B."/>
            <person name="Grigoriev I.V."/>
            <person name="Hibbett D.S."/>
            <person name="Martin F."/>
        </authorList>
    </citation>
    <scope>NUCLEOTIDE SEQUENCE [LARGE SCALE GENOMIC DNA]</scope>
    <source>
        <strain evidence="4">MAFF 305830</strain>
    </source>
</reference>
<keyword evidence="4" id="KW-1185">Reference proteome</keyword>
<gene>
    <name evidence="3" type="ORF">M408DRAFT_324460</name>
</gene>
<dbReference type="PANTHER" id="PTHR24185">
    <property type="entry name" value="CALCIUM-INDEPENDENT PHOSPHOLIPASE A2-GAMMA"/>
    <property type="match status" value="1"/>
</dbReference>
<keyword evidence="2" id="KW-0442">Lipid degradation</keyword>
<keyword evidence="2" id="KW-0443">Lipid metabolism</keyword>
<dbReference type="AlphaFoldDB" id="A0A0C3BFR5"/>
<sequence length="251" mass="27437">MGGVGFGGWVPCDNVIASNAVSSLVAIILGLLRMNIDEAIDALIDITSSIFPDASMETIDQESNTKNLREAVESMLQARNISPTSKMNDEAREKTRCKVVLYTANSQHLNHPQLFRTYSSRGSSLNPTILEAICATVSLPSHFLPVKIGPPRMQQSFLGSVLGGNNPTRLLLEEASKVYGKDRRVAQIISLGCGLPRVLSVNSLYEANANRLLKEIAADCEMVANELSTRLFNIDAYLRLNVNRGMETLEV</sequence>
<reference evidence="3 4" key="1">
    <citation type="submission" date="2014-04" db="EMBL/GenBank/DDBJ databases">
        <authorList>
            <consortium name="DOE Joint Genome Institute"/>
            <person name="Kuo A."/>
            <person name="Zuccaro A."/>
            <person name="Kohler A."/>
            <person name="Nagy L.G."/>
            <person name="Floudas D."/>
            <person name="Copeland A."/>
            <person name="Barry K.W."/>
            <person name="Cichocki N."/>
            <person name="Veneault-Fourrey C."/>
            <person name="LaButti K."/>
            <person name="Lindquist E.A."/>
            <person name="Lipzen A."/>
            <person name="Lundell T."/>
            <person name="Morin E."/>
            <person name="Murat C."/>
            <person name="Sun H."/>
            <person name="Tunlid A."/>
            <person name="Henrissat B."/>
            <person name="Grigoriev I.V."/>
            <person name="Hibbett D.S."/>
            <person name="Martin F."/>
            <person name="Nordberg H.P."/>
            <person name="Cantor M.N."/>
            <person name="Hua S.X."/>
        </authorList>
    </citation>
    <scope>NUCLEOTIDE SEQUENCE [LARGE SCALE GENOMIC DNA]</scope>
    <source>
        <strain evidence="3 4">MAFF 305830</strain>
    </source>
</reference>
<dbReference type="GO" id="GO:0019369">
    <property type="term" value="P:arachidonate metabolic process"/>
    <property type="evidence" value="ECO:0007669"/>
    <property type="project" value="TreeGrafter"/>
</dbReference>
<evidence type="ECO:0008006" key="5">
    <source>
        <dbReference type="Google" id="ProtNLM"/>
    </source>
</evidence>
<dbReference type="OrthoDB" id="1658288at2759"/>
<evidence type="ECO:0000313" key="3">
    <source>
        <dbReference type="EMBL" id="KIM30321.1"/>
    </source>
</evidence>
<dbReference type="Proteomes" id="UP000054097">
    <property type="component" value="Unassembled WGS sequence"/>
</dbReference>
<dbReference type="PANTHER" id="PTHR24185:SF1">
    <property type="entry name" value="CALCIUM-INDEPENDENT PHOSPHOLIPASE A2-GAMMA"/>
    <property type="match status" value="1"/>
</dbReference>
<evidence type="ECO:0000256" key="1">
    <source>
        <dbReference type="ARBA" id="ARBA00022801"/>
    </source>
</evidence>
<dbReference type="GO" id="GO:0016020">
    <property type="term" value="C:membrane"/>
    <property type="evidence" value="ECO:0007669"/>
    <property type="project" value="TreeGrafter"/>
</dbReference>
<evidence type="ECO:0000313" key="4">
    <source>
        <dbReference type="Proteomes" id="UP000054097"/>
    </source>
</evidence>
<protein>
    <recommendedName>
        <fullName evidence="5">PNPLA domain-containing protein</fullName>
    </recommendedName>
</protein>
<dbReference type="Gene3D" id="3.40.1090.10">
    <property type="entry name" value="Cytosolic phospholipase A2 catalytic domain"/>
    <property type="match status" value="1"/>
</dbReference>
<organism evidence="3 4">
    <name type="scientific">Serendipita vermifera MAFF 305830</name>
    <dbReference type="NCBI Taxonomy" id="933852"/>
    <lineage>
        <taxon>Eukaryota</taxon>
        <taxon>Fungi</taxon>
        <taxon>Dikarya</taxon>
        <taxon>Basidiomycota</taxon>
        <taxon>Agaricomycotina</taxon>
        <taxon>Agaricomycetes</taxon>
        <taxon>Sebacinales</taxon>
        <taxon>Serendipitaceae</taxon>
        <taxon>Serendipita</taxon>
    </lineage>
</organism>
<evidence type="ECO:0000256" key="2">
    <source>
        <dbReference type="ARBA" id="ARBA00022963"/>
    </source>
</evidence>
<dbReference type="EMBL" id="KN824285">
    <property type="protein sequence ID" value="KIM30321.1"/>
    <property type="molecule type" value="Genomic_DNA"/>
</dbReference>
<dbReference type="GO" id="GO:0047499">
    <property type="term" value="F:calcium-independent phospholipase A2 activity"/>
    <property type="evidence" value="ECO:0007669"/>
    <property type="project" value="TreeGrafter"/>
</dbReference>
<dbReference type="GO" id="GO:0016042">
    <property type="term" value="P:lipid catabolic process"/>
    <property type="evidence" value="ECO:0007669"/>
    <property type="project" value="UniProtKB-KW"/>
</dbReference>
<accession>A0A0C3BFR5</accession>
<proteinExistence type="predicted"/>
<keyword evidence="1" id="KW-0378">Hydrolase</keyword>
<name>A0A0C3BFR5_SERVB</name>